<feature type="short sequence motif" description="DGA/G" evidence="4">
    <location>
        <begin position="208"/>
        <end position="210"/>
    </location>
</feature>
<gene>
    <name evidence="6" type="ORF">HD841_000810</name>
</gene>
<dbReference type="GO" id="GO:0016042">
    <property type="term" value="P:lipid catabolic process"/>
    <property type="evidence" value="ECO:0007669"/>
    <property type="project" value="UniProtKB-UniRule"/>
</dbReference>
<dbReference type="InterPro" id="IPR050301">
    <property type="entry name" value="NTE"/>
</dbReference>
<dbReference type="AlphaFoldDB" id="A0A7Y9FMW2"/>
<evidence type="ECO:0000256" key="3">
    <source>
        <dbReference type="ARBA" id="ARBA00023098"/>
    </source>
</evidence>
<dbReference type="PROSITE" id="PS51635">
    <property type="entry name" value="PNPLA"/>
    <property type="match status" value="1"/>
</dbReference>
<evidence type="ECO:0000259" key="5">
    <source>
        <dbReference type="PROSITE" id="PS51635"/>
    </source>
</evidence>
<dbReference type="EMBL" id="JACCBY010000001">
    <property type="protein sequence ID" value="NYD89041.1"/>
    <property type="molecule type" value="Genomic_DNA"/>
</dbReference>
<dbReference type="Pfam" id="PF01734">
    <property type="entry name" value="Patatin"/>
    <property type="match status" value="1"/>
</dbReference>
<evidence type="ECO:0000256" key="2">
    <source>
        <dbReference type="ARBA" id="ARBA00022963"/>
    </source>
</evidence>
<accession>A0A7Y9FMW2</accession>
<dbReference type="GO" id="GO:0016787">
    <property type="term" value="F:hydrolase activity"/>
    <property type="evidence" value="ECO:0007669"/>
    <property type="project" value="UniProtKB-UniRule"/>
</dbReference>
<evidence type="ECO:0000313" key="6">
    <source>
        <dbReference type="EMBL" id="NYD89041.1"/>
    </source>
</evidence>
<keyword evidence="7" id="KW-1185">Reference proteome</keyword>
<feature type="active site" description="Nucleophile" evidence="4">
    <location>
        <position position="51"/>
    </location>
</feature>
<dbReference type="Proteomes" id="UP000517753">
    <property type="component" value="Unassembled WGS sequence"/>
</dbReference>
<name>A0A7Y9FMW2_9SPHN</name>
<dbReference type="RefSeq" id="WP_179507561.1">
    <property type="nucleotide sequence ID" value="NZ_JACCBY010000001.1"/>
</dbReference>
<sequence>MTETARTEHSARGFDVVLVLSGGNALGAFQAGVYEALHTHDLQPDWVVGASVGAINAALIAGSAPEDRVDALRFFWKPHVVGLMDLAHPWLSPGLETSRRSAAAAWTAIAGRAGIFGPVLSASTPWPDHRPSVFETEQLGASLDSAIDFKRLNEGSCRFTATAVDLETGDDVIFDTQTHVIGSHHVRASAALPVLFPPVEIDGRYLVDGGLSANLPLDPVLSDPPARPTLCIAIDLLPLVGRLPTTLGEAAGRMQDLVFAAQSRRSITRWQERFNGRVERGVALMRLAYTQQEDEVAGKALDFSGPTVERRWAAGYAAGMRVVEKQRQGGLAIGTVGLTLL</sequence>
<comment type="caution">
    <text evidence="4">Lacks conserved residue(s) required for the propagation of feature annotation.</text>
</comment>
<feature type="domain" description="PNPLA" evidence="5">
    <location>
        <begin position="18"/>
        <end position="221"/>
    </location>
</feature>
<dbReference type="Gene3D" id="3.40.1090.10">
    <property type="entry name" value="Cytosolic phospholipase A2 catalytic domain"/>
    <property type="match status" value="2"/>
</dbReference>
<feature type="active site" description="Proton acceptor" evidence="4">
    <location>
        <position position="208"/>
    </location>
</feature>
<dbReference type="Pfam" id="PF12536">
    <property type="entry name" value="DUF3734"/>
    <property type="match status" value="1"/>
</dbReference>
<proteinExistence type="predicted"/>
<keyword evidence="2 4" id="KW-0442">Lipid degradation</keyword>
<dbReference type="CDD" id="cd07209">
    <property type="entry name" value="Pat_hypo_Ecoli_Z1214_like"/>
    <property type="match status" value="1"/>
</dbReference>
<evidence type="ECO:0000256" key="4">
    <source>
        <dbReference type="PROSITE-ProRule" id="PRU01161"/>
    </source>
</evidence>
<evidence type="ECO:0000256" key="1">
    <source>
        <dbReference type="ARBA" id="ARBA00022801"/>
    </source>
</evidence>
<comment type="caution">
    <text evidence="6">The sequence shown here is derived from an EMBL/GenBank/DDBJ whole genome shotgun (WGS) entry which is preliminary data.</text>
</comment>
<dbReference type="SUPFAM" id="SSF52151">
    <property type="entry name" value="FabD/lysophospholipase-like"/>
    <property type="match status" value="1"/>
</dbReference>
<feature type="short sequence motif" description="GXSXG" evidence="4">
    <location>
        <begin position="49"/>
        <end position="53"/>
    </location>
</feature>
<dbReference type="InterPro" id="IPR016035">
    <property type="entry name" value="Acyl_Trfase/lysoPLipase"/>
</dbReference>
<evidence type="ECO:0000313" key="7">
    <source>
        <dbReference type="Proteomes" id="UP000517753"/>
    </source>
</evidence>
<dbReference type="InterPro" id="IPR021095">
    <property type="entry name" value="DUF3734"/>
</dbReference>
<protein>
    <submittedName>
        <fullName evidence="6">NTE family protein</fullName>
    </submittedName>
</protein>
<organism evidence="6 7">
    <name type="scientific">Sphingomonas melonis</name>
    <dbReference type="NCBI Taxonomy" id="152682"/>
    <lineage>
        <taxon>Bacteria</taxon>
        <taxon>Pseudomonadati</taxon>
        <taxon>Pseudomonadota</taxon>
        <taxon>Alphaproteobacteria</taxon>
        <taxon>Sphingomonadales</taxon>
        <taxon>Sphingomonadaceae</taxon>
        <taxon>Sphingomonas</taxon>
    </lineage>
</organism>
<dbReference type="InterPro" id="IPR002641">
    <property type="entry name" value="PNPLA_dom"/>
</dbReference>
<dbReference type="PANTHER" id="PTHR14226">
    <property type="entry name" value="NEUROPATHY TARGET ESTERASE/SWISS CHEESE D.MELANOGASTER"/>
    <property type="match status" value="1"/>
</dbReference>
<keyword evidence="1 4" id="KW-0378">Hydrolase</keyword>
<dbReference type="PANTHER" id="PTHR14226:SF57">
    <property type="entry name" value="BLR7027 PROTEIN"/>
    <property type="match status" value="1"/>
</dbReference>
<keyword evidence="3 4" id="KW-0443">Lipid metabolism</keyword>
<reference evidence="6 7" key="1">
    <citation type="submission" date="2020-08" db="EMBL/GenBank/DDBJ databases">
        <title>The Agave Microbiome: Exploring the role of microbial communities in plant adaptations to desert environments.</title>
        <authorList>
            <person name="Partida-Martinez L.P."/>
        </authorList>
    </citation>
    <scope>NUCLEOTIDE SEQUENCE [LARGE SCALE GENOMIC DNA]</scope>
    <source>
        <strain evidence="6 7">AS2.3</strain>
    </source>
</reference>